<dbReference type="OrthoDB" id="2249491at2"/>
<dbReference type="InterPro" id="IPR032083">
    <property type="entry name" value="DUF4811"/>
</dbReference>
<proteinExistence type="predicted"/>
<feature type="transmembrane region" description="Helical" evidence="1">
    <location>
        <begin position="28"/>
        <end position="46"/>
    </location>
</feature>
<keyword evidence="1" id="KW-0812">Transmembrane</keyword>
<protein>
    <recommendedName>
        <fullName evidence="4">DUF4811 domain-containing protein</fullName>
    </recommendedName>
</protein>
<dbReference type="RefSeq" id="WP_035188479.1">
    <property type="nucleotide sequence ID" value="NZ_AZFH01000112.1"/>
</dbReference>
<dbReference type="AlphaFoldDB" id="A0A0R1TKM2"/>
<accession>A0A0R1TKM2</accession>
<evidence type="ECO:0000256" key="1">
    <source>
        <dbReference type="SAM" id="Phobius"/>
    </source>
</evidence>
<gene>
    <name evidence="2" type="ORF">FC36_GL000781</name>
</gene>
<keyword evidence="1" id="KW-0472">Membrane</keyword>
<dbReference type="PATRIC" id="fig|1423740.3.peg.828"/>
<dbReference type="EMBL" id="AZFH01000112">
    <property type="protein sequence ID" value="KRL79346.1"/>
    <property type="molecule type" value="Genomic_DNA"/>
</dbReference>
<evidence type="ECO:0000313" key="2">
    <source>
        <dbReference type="EMBL" id="KRL79346.1"/>
    </source>
</evidence>
<dbReference type="STRING" id="1423740.FC36_GL000781"/>
<comment type="caution">
    <text evidence="2">The sequence shown here is derived from an EMBL/GenBank/DDBJ whole genome shotgun (WGS) entry which is preliminary data.</text>
</comment>
<sequence>MILVTLILGALGFFYFSAATPHLKGKAIYIIISLLLLGGSVLAIVANDNYHYGMKVTVSKTTQKLVSTSDKLNILVYQKLGSAGKEKLFIYKTSPNQKKALTTKADLKVKSQVKTTTKDAYVEIKTEKYVYKNQLSRLFFSILGDNHRTKAKEYTFYTNREWLVLSAKQAQTLPVILQKQGDNLQRQIALDVKERLTETVKANPQLDKMQLAELQQAYIKEAQVSAIKKLLK</sequence>
<evidence type="ECO:0008006" key="4">
    <source>
        <dbReference type="Google" id="ProtNLM"/>
    </source>
</evidence>
<name>A0A0R1TKM2_9LACO</name>
<keyword evidence="1" id="KW-1133">Transmembrane helix</keyword>
<organism evidence="2 3">
    <name type="scientific">Ligilactobacillus equi DSM 15833 = JCM 10991</name>
    <dbReference type="NCBI Taxonomy" id="1423740"/>
    <lineage>
        <taxon>Bacteria</taxon>
        <taxon>Bacillati</taxon>
        <taxon>Bacillota</taxon>
        <taxon>Bacilli</taxon>
        <taxon>Lactobacillales</taxon>
        <taxon>Lactobacillaceae</taxon>
        <taxon>Ligilactobacillus</taxon>
    </lineage>
</organism>
<dbReference type="Proteomes" id="UP000051048">
    <property type="component" value="Unassembled WGS sequence"/>
</dbReference>
<reference evidence="2 3" key="1">
    <citation type="journal article" date="2015" name="Genome Announc.">
        <title>Expanding the biotechnology potential of lactobacilli through comparative genomics of 213 strains and associated genera.</title>
        <authorList>
            <person name="Sun Z."/>
            <person name="Harris H.M."/>
            <person name="McCann A."/>
            <person name="Guo C."/>
            <person name="Argimon S."/>
            <person name="Zhang W."/>
            <person name="Yang X."/>
            <person name="Jeffery I.B."/>
            <person name="Cooney J.C."/>
            <person name="Kagawa T.F."/>
            <person name="Liu W."/>
            <person name="Song Y."/>
            <person name="Salvetti E."/>
            <person name="Wrobel A."/>
            <person name="Rasinkangas P."/>
            <person name="Parkhill J."/>
            <person name="Rea M.C."/>
            <person name="O'Sullivan O."/>
            <person name="Ritari J."/>
            <person name="Douillard F.P."/>
            <person name="Paul Ross R."/>
            <person name="Yang R."/>
            <person name="Briner A.E."/>
            <person name="Felis G.E."/>
            <person name="de Vos W.M."/>
            <person name="Barrangou R."/>
            <person name="Klaenhammer T.R."/>
            <person name="Caufield P.W."/>
            <person name="Cui Y."/>
            <person name="Zhang H."/>
            <person name="O'Toole P.W."/>
        </authorList>
    </citation>
    <scope>NUCLEOTIDE SEQUENCE [LARGE SCALE GENOMIC DNA]</scope>
    <source>
        <strain evidence="2 3">DSM 15833</strain>
    </source>
</reference>
<evidence type="ECO:0000313" key="3">
    <source>
        <dbReference type="Proteomes" id="UP000051048"/>
    </source>
</evidence>
<dbReference type="Pfam" id="PF16069">
    <property type="entry name" value="DUF4811"/>
    <property type="match status" value="1"/>
</dbReference>